<feature type="transmembrane region" description="Helical" evidence="6">
    <location>
        <begin position="269"/>
        <end position="290"/>
    </location>
</feature>
<dbReference type="InterPro" id="IPR020846">
    <property type="entry name" value="MFS_dom"/>
</dbReference>
<proteinExistence type="predicted"/>
<dbReference type="Proteomes" id="UP001500307">
    <property type="component" value="Unassembled WGS sequence"/>
</dbReference>
<reference evidence="9" key="1">
    <citation type="journal article" date="2019" name="Int. J. Syst. Evol. Microbiol.">
        <title>The Global Catalogue of Microorganisms (GCM) 10K type strain sequencing project: providing services to taxonomists for standard genome sequencing and annotation.</title>
        <authorList>
            <consortium name="The Broad Institute Genomics Platform"/>
            <consortium name="The Broad Institute Genome Sequencing Center for Infectious Disease"/>
            <person name="Wu L."/>
            <person name="Ma J."/>
        </authorList>
    </citation>
    <scope>NUCLEOTIDE SEQUENCE [LARGE SCALE GENOMIC DNA]</scope>
    <source>
        <strain evidence="9">JCM 3175</strain>
    </source>
</reference>
<comment type="caution">
    <text evidence="8">The sequence shown here is derived from an EMBL/GenBank/DDBJ whole genome shotgun (WGS) entry which is preliminary data.</text>
</comment>
<evidence type="ECO:0000313" key="9">
    <source>
        <dbReference type="Proteomes" id="UP001500307"/>
    </source>
</evidence>
<comment type="subcellular location">
    <subcellularLocation>
        <location evidence="1">Cell membrane</location>
        <topology evidence="1">Multi-pass membrane protein</topology>
    </subcellularLocation>
</comment>
<evidence type="ECO:0000313" key="8">
    <source>
        <dbReference type="EMBL" id="GAA4571784.1"/>
    </source>
</evidence>
<dbReference type="CDD" id="cd17355">
    <property type="entry name" value="MFS_YcxA_like"/>
    <property type="match status" value="1"/>
</dbReference>
<keyword evidence="4 6" id="KW-1133">Transmembrane helix</keyword>
<feature type="transmembrane region" description="Helical" evidence="6">
    <location>
        <begin position="237"/>
        <end position="263"/>
    </location>
</feature>
<name>A0ABP8SPX8_9ACTN</name>
<feature type="transmembrane region" description="Helical" evidence="6">
    <location>
        <begin position="302"/>
        <end position="321"/>
    </location>
</feature>
<accession>A0ABP8SPX8</accession>
<feature type="transmembrane region" description="Helical" evidence="6">
    <location>
        <begin position="115"/>
        <end position="142"/>
    </location>
</feature>
<feature type="domain" description="Major facilitator superfamily (MFS) profile" evidence="7">
    <location>
        <begin position="23"/>
        <end position="416"/>
    </location>
</feature>
<evidence type="ECO:0000256" key="4">
    <source>
        <dbReference type="ARBA" id="ARBA00022989"/>
    </source>
</evidence>
<feature type="transmembrane region" description="Helical" evidence="6">
    <location>
        <begin position="361"/>
        <end position="384"/>
    </location>
</feature>
<feature type="transmembrane region" description="Helical" evidence="6">
    <location>
        <begin position="63"/>
        <end position="83"/>
    </location>
</feature>
<dbReference type="InterPro" id="IPR011701">
    <property type="entry name" value="MFS"/>
</dbReference>
<gene>
    <name evidence="8" type="ORF">GCM10023176_33250</name>
</gene>
<evidence type="ECO:0000256" key="2">
    <source>
        <dbReference type="ARBA" id="ARBA00022448"/>
    </source>
</evidence>
<organism evidence="8 9">
    <name type="scientific">Micromonospora coerulea</name>
    <dbReference type="NCBI Taxonomy" id="47856"/>
    <lineage>
        <taxon>Bacteria</taxon>
        <taxon>Bacillati</taxon>
        <taxon>Actinomycetota</taxon>
        <taxon>Actinomycetes</taxon>
        <taxon>Micromonosporales</taxon>
        <taxon>Micromonosporaceae</taxon>
        <taxon>Micromonospora</taxon>
    </lineage>
</organism>
<keyword evidence="5 6" id="KW-0472">Membrane</keyword>
<keyword evidence="9" id="KW-1185">Reference proteome</keyword>
<dbReference type="SUPFAM" id="SSF103473">
    <property type="entry name" value="MFS general substrate transporter"/>
    <property type="match status" value="1"/>
</dbReference>
<dbReference type="Gene3D" id="1.20.1250.20">
    <property type="entry name" value="MFS general substrate transporter like domains"/>
    <property type="match status" value="1"/>
</dbReference>
<dbReference type="RefSeq" id="WP_346120522.1">
    <property type="nucleotide sequence ID" value="NZ_BAABGU010000017.1"/>
</dbReference>
<evidence type="ECO:0000256" key="6">
    <source>
        <dbReference type="SAM" id="Phobius"/>
    </source>
</evidence>
<dbReference type="InterPro" id="IPR036259">
    <property type="entry name" value="MFS_trans_sf"/>
</dbReference>
<dbReference type="Pfam" id="PF07690">
    <property type="entry name" value="MFS_1"/>
    <property type="match status" value="1"/>
</dbReference>
<feature type="transmembrane region" description="Helical" evidence="6">
    <location>
        <begin position="327"/>
        <end position="349"/>
    </location>
</feature>
<evidence type="ECO:0000256" key="3">
    <source>
        <dbReference type="ARBA" id="ARBA00022692"/>
    </source>
</evidence>
<dbReference type="PANTHER" id="PTHR43385:SF1">
    <property type="entry name" value="RIBOFLAVIN TRANSPORTER RIBJ"/>
    <property type="match status" value="1"/>
</dbReference>
<dbReference type="PROSITE" id="PS50850">
    <property type="entry name" value="MFS"/>
    <property type="match status" value="1"/>
</dbReference>
<sequence>MTSNPTMVRADPAVDGHHPHGWRIVAALAITSTVGYGTLYYAYAVLLHPMATTLGASTTALTGALTASVLAGALMAIPVGRWLDHHGGRALMTCGSLAATALLVAWSQVHTLRQLYAVMIGIGIAGAMVLYEPAFAVIVSWFTPDRRATALLAVTIVAGFASTIFMPLTGLLTERLGWRGALLVLAAVHGALTAPLHALTVRRPPHAPATTAPDASTRPDHHQRRAIVKAAMRDARFWILATTFIAQGAATSTITVHLVGYLASRGHPATFAAVVAGLLGVLSVTGRLILTGARRRLPVTTIVAVVFAIQAVAVLAMPLLAGTRAGAVITVVGFGLGFGITSLATPALLAERYGTTAYATIAGRLAAPVTIAKAAAPLAAAALLHTSGSYQPLLGAVAACCALAAIGITSRSGSTLAHRAIDRRNDRP</sequence>
<feature type="transmembrane region" description="Helical" evidence="6">
    <location>
        <begin position="180"/>
        <end position="199"/>
    </location>
</feature>
<feature type="transmembrane region" description="Helical" evidence="6">
    <location>
        <begin position="149"/>
        <end position="168"/>
    </location>
</feature>
<dbReference type="InterPro" id="IPR052983">
    <property type="entry name" value="MFS_Riboflavin_Transporter"/>
</dbReference>
<evidence type="ECO:0000256" key="1">
    <source>
        <dbReference type="ARBA" id="ARBA00004651"/>
    </source>
</evidence>
<feature type="transmembrane region" description="Helical" evidence="6">
    <location>
        <begin position="390"/>
        <end position="409"/>
    </location>
</feature>
<evidence type="ECO:0000259" key="7">
    <source>
        <dbReference type="PROSITE" id="PS50850"/>
    </source>
</evidence>
<dbReference type="EMBL" id="BAABGU010000017">
    <property type="protein sequence ID" value="GAA4571784.1"/>
    <property type="molecule type" value="Genomic_DNA"/>
</dbReference>
<feature type="transmembrane region" description="Helical" evidence="6">
    <location>
        <begin position="21"/>
        <end position="43"/>
    </location>
</feature>
<keyword evidence="3 6" id="KW-0812">Transmembrane</keyword>
<feature type="transmembrane region" description="Helical" evidence="6">
    <location>
        <begin position="90"/>
        <end position="109"/>
    </location>
</feature>
<dbReference type="PANTHER" id="PTHR43385">
    <property type="entry name" value="RIBOFLAVIN TRANSPORTER RIBJ"/>
    <property type="match status" value="1"/>
</dbReference>
<protein>
    <submittedName>
        <fullName evidence="8">MFS transporter</fullName>
    </submittedName>
</protein>
<keyword evidence="2" id="KW-0813">Transport</keyword>
<evidence type="ECO:0000256" key="5">
    <source>
        <dbReference type="ARBA" id="ARBA00023136"/>
    </source>
</evidence>